<sequence>MSVYRNQRPSFRREDWQRLPLHVKVVIAGSATIGGLYLASHVETMPHTGRRRLMLLSPAYEETLGAQAYHEILSRSRLLPPSHPVSLSLFRE</sequence>
<evidence type="ECO:0000313" key="2">
    <source>
        <dbReference type="Proteomes" id="UP001163321"/>
    </source>
</evidence>
<gene>
    <name evidence="1" type="ORF">PsorP6_012154</name>
</gene>
<evidence type="ECO:0000313" key="1">
    <source>
        <dbReference type="EMBL" id="KAI9918711.1"/>
    </source>
</evidence>
<name>A0ACC0WLW2_9STRA</name>
<protein>
    <submittedName>
        <fullName evidence="1">Uncharacterized protein</fullName>
    </submittedName>
</protein>
<proteinExistence type="predicted"/>
<dbReference type="EMBL" id="CM047591">
    <property type="protein sequence ID" value="KAI9918711.1"/>
    <property type="molecule type" value="Genomic_DNA"/>
</dbReference>
<dbReference type="Proteomes" id="UP001163321">
    <property type="component" value="Chromosome 12"/>
</dbReference>
<accession>A0ACC0WLW2</accession>
<comment type="caution">
    <text evidence="1">The sequence shown here is derived from an EMBL/GenBank/DDBJ whole genome shotgun (WGS) entry which is preliminary data.</text>
</comment>
<organism evidence="1 2">
    <name type="scientific">Peronosclerospora sorghi</name>
    <dbReference type="NCBI Taxonomy" id="230839"/>
    <lineage>
        <taxon>Eukaryota</taxon>
        <taxon>Sar</taxon>
        <taxon>Stramenopiles</taxon>
        <taxon>Oomycota</taxon>
        <taxon>Peronosporomycetes</taxon>
        <taxon>Peronosporales</taxon>
        <taxon>Peronosporaceae</taxon>
        <taxon>Peronosclerospora</taxon>
    </lineage>
</organism>
<keyword evidence="2" id="KW-1185">Reference proteome</keyword>
<reference evidence="1 2" key="1">
    <citation type="journal article" date="2022" name="bioRxiv">
        <title>The genome of the oomycete Peronosclerospora sorghi, a cosmopolitan pathogen of maize and sorghum, is inflated with dispersed pseudogenes.</title>
        <authorList>
            <person name="Fletcher K."/>
            <person name="Martin F."/>
            <person name="Isakeit T."/>
            <person name="Cavanaugh K."/>
            <person name="Magill C."/>
            <person name="Michelmore R."/>
        </authorList>
    </citation>
    <scope>NUCLEOTIDE SEQUENCE [LARGE SCALE GENOMIC DNA]</scope>
    <source>
        <strain evidence="1">P6</strain>
    </source>
</reference>